<evidence type="ECO:0000256" key="4">
    <source>
        <dbReference type="ARBA" id="ARBA00005259"/>
    </source>
</evidence>
<keyword evidence="6 14" id="KW-0686">Riboflavin biosynthesis</keyword>
<comment type="catalytic activity">
    <reaction evidence="13 14">
        <text>2,5-diamino-6-hydroxy-4-(5-phosphoribosylamino)-pyrimidine + H2O + H(+) = 5-amino-6-(5-phospho-D-ribosylamino)uracil + NH4(+)</text>
        <dbReference type="Rhea" id="RHEA:21868"/>
        <dbReference type="ChEBI" id="CHEBI:15377"/>
        <dbReference type="ChEBI" id="CHEBI:15378"/>
        <dbReference type="ChEBI" id="CHEBI:28938"/>
        <dbReference type="ChEBI" id="CHEBI:58453"/>
        <dbReference type="ChEBI" id="CHEBI:58614"/>
        <dbReference type="EC" id="3.5.4.26"/>
    </reaction>
</comment>
<evidence type="ECO:0000256" key="17">
    <source>
        <dbReference type="PIRSR" id="PIRSR006769-3"/>
    </source>
</evidence>
<keyword evidence="14 20" id="KW-0378">Hydrolase</keyword>
<keyword evidence="10 14" id="KW-0560">Oxidoreductase</keyword>
<dbReference type="InterPro" id="IPR002125">
    <property type="entry name" value="CMP_dCMP_dom"/>
</dbReference>
<dbReference type="PANTHER" id="PTHR38011:SF7">
    <property type="entry name" value="2,5-DIAMINO-6-RIBOSYLAMINO-4(3H)-PYRIMIDINONE 5'-PHOSPHATE REDUCTASE"/>
    <property type="match status" value="1"/>
</dbReference>
<feature type="binding site" evidence="16">
    <location>
        <position position="148"/>
    </location>
    <ligand>
        <name>NADP(+)</name>
        <dbReference type="ChEBI" id="CHEBI:58349"/>
    </ligand>
</feature>
<feature type="binding site" evidence="16">
    <location>
        <position position="201"/>
    </location>
    <ligand>
        <name>substrate</name>
    </ligand>
</feature>
<dbReference type="GO" id="GO:0009231">
    <property type="term" value="P:riboflavin biosynthetic process"/>
    <property type="evidence" value="ECO:0007669"/>
    <property type="project" value="UniProtKB-UniPathway"/>
</dbReference>
<evidence type="ECO:0000256" key="6">
    <source>
        <dbReference type="ARBA" id="ARBA00022619"/>
    </source>
</evidence>
<comment type="similarity">
    <text evidence="5 14">In the C-terminal section; belongs to the HTP reductase family.</text>
</comment>
<protein>
    <recommendedName>
        <fullName evidence="14">Riboflavin biosynthesis protein RibD</fullName>
    </recommendedName>
    <domain>
        <recommendedName>
            <fullName evidence="14">Diaminohydroxyphosphoribosylaminopyrimidine deaminase</fullName>
            <shortName evidence="14">DRAP deaminase</shortName>
            <ecNumber evidence="14">3.5.4.26</ecNumber>
        </recommendedName>
        <alternativeName>
            <fullName evidence="14">Riboflavin-specific deaminase</fullName>
        </alternativeName>
    </domain>
    <domain>
        <recommendedName>
            <fullName evidence="14">5-amino-6-(5-phosphoribosylamino)uracil reductase</fullName>
            <ecNumber evidence="14">1.1.1.193</ecNumber>
        </recommendedName>
        <alternativeName>
            <fullName evidence="14">HTP reductase</fullName>
        </alternativeName>
    </domain>
</protein>
<comment type="cofactor">
    <cofactor evidence="14 17">
        <name>Zn(2+)</name>
        <dbReference type="ChEBI" id="CHEBI:29105"/>
    </cofactor>
    <text evidence="14 17">Binds 1 zinc ion.</text>
</comment>
<dbReference type="PROSITE" id="PS00903">
    <property type="entry name" value="CYT_DCMP_DEAMINASES_1"/>
    <property type="match status" value="1"/>
</dbReference>
<evidence type="ECO:0000256" key="3">
    <source>
        <dbReference type="ARBA" id="ARBA00004910"/>
    </source>
</evidence>
<evidence type="ECO:0000256" key="9">
    <source>
        <dbReference type="ARBA" id="ARBA00022857"/>
    </source>
</evidence>
<evidence type="ECO:0000313" key="20">
    <source>
        <dbReference type="EMBL" id="NKE08958.1"/>
    </source>
</evidence>
<evidence type="ECO:0000256" key="7">
    <source>
        <dbReference type="ARBA" id="ARBA00022723"/>
    </source>
</evidence>
<dbReference type="InterPro" id="IPR002734">
    <property type="entry name" value="RibDG_C"/>
</dbReference>
<dbReference type="InterPro" id="IPR050765">
    <property type="entry name" value="Riboflavin_Biosynth_HTPR"/>
</dbReference>
<dbReference type="EC" id="3.5.4.26" evidence="14"/>
<evidence type="ECO:0000256" key="16">
    <source>
        <dbReference type="PIRSR" id="PIRSR006769-2"/>
    </source>
</evidence>
<comment type="catalytic activity">
    <reaction evidence="12 14">
        <text>5-amino-6-(5-phospho-D-ribitylamino)uracil + NADP(+) = 5-amino-6-(5-phospho-D-ribosylamino)uracil + NADPH + H(+)</text>
        <dbReference type="Rhea" id="RHEA:17845"/>
        <dbReference type="ChEBI" id="CHEBI:15378"/>
        <dbReference type="ChEBI" id="CHEBI:57783"/>
        <dbReference type="ChEBI" id="CHEBI:58349"/>
        <dbReference type="ChEBI" id="CHEBI:58421"/>
        <dbReference type="ChEBI" id="CHEBI:58453"/>
        <dbReference type="EC" id="1.1.1.193"/>
    </reaction>
</comment>
<feature type="binding site" evidence="16">
    <location>
        <position position="274"/>
    </location>
    <ligand>
        <name>substrate</name>
    </ligand>
</feature>
<dbReference type="EC" id="1.1.1.193" evidence="14"/>
<name>A0A846TIH4_9MICC</name>
<evidence type="ECO:0000256" key="13">
    <source>
        <dbReference type="ARBA" id="ARBA00049886"/>
    </source>
</evidence>
<comment type="pathway">
    <text evidence="3 14">Cofactor biosynthesis; riboflavin biosynthesis; 5-amino-6-(D-ribitylamino)uracil from GTP: step 3/4.</text>
</comment>
<dbReference type="Gene3D" id="3.40.140.10">
    <property type="entry name" value="Cytidine Deaminase, domain 2"/>
    <property type="match status" value="1"/>
</dbReference>
<dbReference type="Pfam" id="PF00383">
    <property type="entry name" value="dCMP_cyt_deam_1"/>
    <property type="match status" value="1"/>
</dbReference>
<proteinExistence type="inferred from homology"/>
<feature type="binding site" evidence="16">
    <location>
        <position position="162"/>
    </location>
    <ligand>
        <name>substrate</name>
    </ligand>
</feature>
<evidence type="ECO:0000256" key="1">
    <source>
        <dbReference type="ARBA" id="ARBA00002151"/>
    </source>
</evidence>
<evidence type="ECO:0000256" key="5">
    <source>
        <dbReference type="ARBA" id="ARBA00007417"/>
    </source>
</evidence>
<dbReference type="SUPFAM" id="SSF53927">
    <property type="entry name" value="Cytidine deaminase-like"/>
    <property type="match status" value="1"/>
</dbReference>
<evidence type="ECO:0000259" key="19">
    <source>
        <dbReference type="PROSITE" id="PS51747"/>
    </source>
</evidence>
<dbReference type="InterPro" id="IPR016193">
    <property type="entry name" value="Cytidine_deaminase-like"/>
</dbReference>
<dbReference type="InterPro" id="IPR016192">
    <property type="entry name" value="APOBEC/CMP_deaminase_Zn-bd"/>
</dbReference>
<dbReference type="GO" id="GO:0008703">
    <property type="term" value="F:5-amino-6-(5-phosphoribosylamino)uracil reductase activity"/>
    <property type="evidence" value="ECO:0007669"/>
    <property type="project" value="UniProtKB-EC"/>
</dbReference>
<evidence type="ECO:0000256" key="12">
    <source>
        <dbReference type="ARBA" id="ARBA00049861"/>
    </source>
</evidence>
<feature type="region of interest" description="Disordered" evidence="18">
    <location>
        <begin position="203"/>
        <end position="225"/>
    </location>
</feature>
<evidence type="ECO:0000256" key="15">
    <source>
        <dbReference type="PIRSR" id="PIRSR006769-1"/>
    </source>
</evidence>
<evidence type="ECO:0000256" key="8">
    <source>
        <dbReference type="ARBA" id="ARBA00022833"/>
    </source>
</evidence>
<dbReference type="PIRSF" id="PIRSF006769">
    <property type="entry name" value="RibD"/>
    <property type="match status" value="1"/>
</dbReference>
<feature type="binding site" evidence="17">
    <location>
        <position position="80"/>
    </location>
    <ligand>
        <name>Zn(2+)</name>
        <dbReference type="ChEBI" id="CHEBI:29105"/>
        <note>catalytic</note>
    </ligand>
</feature>
<dbReference type="InterPro" id="IPR024072">
    <property type="entry name" value="DHFR-like_dom_sf"/>
</dbReference>
<sequence>MRVALDAARLGPRGANPLVGAVVVGPDGGVLHVGHHRGAGTPHAEVDAIRQAQAAGTDLQACSMVVTLEPCNHTGRTGPCAQAILAAGIPRVVHAARDTTAASGGAATLRAAGVQVEDGLMAEQATELNHRWIMAQQQRRPFVTVKTAQTLDGRIAAADGTSQWITGAAAREHAHSIRARVEAIVVGTGTVLADDPRLTVRHQAAAAPDATAPDATPDPPADPAPLRVAMGHRCVPAAARMRGTDGRFRHLNTRDPRAALTQLYDDGVRHALVEGGATVVGAFLEADLADELTIYQAPMILGAGRSSFPNLGIHTLGQARRYRADVSDGGALHHLGDDLLWHLEPQPHTLTNRQENH</sequence>
<dbReference type="PROSITE" id="PS51747">
    <property type="entry name" value="CYT_DCMP_DEAMINASES_2"/>
    <property type="match status" value="1"/>
</dbReference>
<feature type="active site" description="Proton donor" evidence="15">
    <location>
        <position position="45"/>
    </location>
</feature>
<dbReference type="PANTHER" id="PTHR38011">
    <property type="entry name" value="DIHYDROFOLATE REDUCTASE FAMILY PROTEIN (AFU_ORTHOLOGUE AFUA_8G06820)"/>
    <property type="match status" value="1"/>
</dbReference>
<feature type="binding site" evidence="16">
    <location>
        <position position="164"/>
    </location>
    <ligand>
        <name>NADP(+)</name>
        <dbReference type="ChEBI" id="CHEBI:58349"/>
    </ligand>
</feature>
<dbReference type="UniPathway" id="UPA00275">
    <property type="reaction ID" value="UER00401"/>
</dbReference>
<dbReference type="Pfam" id="PF01872">
    <property type="entry name" value="RibD_C"/>
    <property type="match status" value="1"/>
</dbReference>
<dbReference type="GO" id="GO:0008835">
    <property type="term" value="F:diaminohydroxyphosphoribosylaminopyrimidine deaminase activity"/>
    <property type="evidence" value="ECO:0007669"/>
    <property type="project" value="UniProtKB-EC"/>
</dbReference>
<keyword evidence="7 14" id="KW-0479">Metal-binding</keyword>
<keyword evidence="21" id="KW-1185">Reference proteome</keyword>
<feature type="compositionally biased region" description="Low complexity" evidence="18">
    <location>
        <begin position="204"/>
        <end position="215"/>
    </location>
</feature>
<feature type="binding site" evidence="17">
    <location>
        <position position="71"/>
    </location>
    <ligand>
        <name>Zn(2+)</name>
        <dbReference type="ChEBI" id="CHEBI:29105"/>
        <note>catalytic</note>
    </ligand>
</feature>
<feature type="binding site" evidence="16">
    <location>
        <position position="198"/>
    </location>
    <ligand>
        <name>substrate</name>
    </ligand>
</feature>
<comment type="caution">
    <text evidence="20">The sequence shown here is derived from an EMBL/GenBank/DDBJ whole genome shotgun (WGS) entry which is preliminary data.</text>
</comment>
<dbReference type="InterPro" id="IPR004794">
    <property type="entry name" value="Eubact_RibD"/>
</dbReference>
<dbReference type="EMBL" id="JAAVUN010000003">
    <property type="protein sequence ID" value="NKE08958.1"/>
    <property type="molecule type" value="Genomic_DNA"/>
</dbReference>
<evidence type="ECO:0000256" key="11">
    <source>
        <dbReference type="ARBA" id="ARBA00023268"/>
    </source>
</evidence>
<keyword evidence="11" id="KW-0511">Multifunctional enzyme</keyword>
<reference evidence="20 21" key="1">
    <citation type="submission" date="2020-02" db="EMBL/GenBank/DDBJ databases">
        <authorList>
            <person name="Sun Q."/>
        </authorList>
    </citation>
    <scope>NUCLEOTIDE SEQUENCE [LARGE SCALE GENOMIC DNA]</scope>
    <source>
        <strain evidence="20 21">YIM 13062</strain>
    </source>
</reference>
<dbReference type="CDD" id="cd01284">
    <property type="entry name" value="Riboflavin_deaminase-reductase"/>
    <property type="match status" value="1"/>
</dbReference>
<evidence type="ECO:0000256" key="10">
    <source>
        <dbReference type="ARBA" id="ARBA00023002"/>
    </source>
</evidence>
<accession>A0A846TIH4</accession>
<dbReference type="Gene3D" id="3.40.430.10">
    <property type="entry name" value="Dihydrofolate Reductase, subunit A"/>
    <property type="match status" value="1"/>
</dbReference>
<dbReference type="NCBIfam" id="TIGR00326">
    <property type="entry name" value="eubact_ribD"/>
    <property type="match status" value="1"/>
</dbReference>
<gene>
    <name evidence="20" type="primary">ribD</name>
    <name evidence="20" type="ORF">GTW58_03145</name>
</gene>
<feature type="domain" description="CMP/dCMP-type deaminase" evidence="19">
    <location>
        <begin position="1"/>
        <end position="117"/>
    </location>
</feature>
<feature type="binding site" evidence="16">
    <location>
        <position position="190"/>
    </location>
    <ligand>
        <name>NADP(+)</name>
        <dbReference type="ChEBI" id="CHEBI:58349"/>
    </ligand>
</feature>
<comment type="pathway">
    <text evidence="2 14">Cofactor biosynthesis; riboflavin biosynthesis; 5-amino-6-(D-ribitylamino)uracil from GTP: step 2/4.</text>
</comment>
<dbReference type="GO" id="GO:0008270">
    <property type="term" value="F:zinc ion binding"/>
    <property type="evidence" value="ECO:0007669"/>
    <property type="project" value="InterPro"/>
</dbReference>
<dbReference type="Proteomes" id="UP000521379">
    <property type="component" value="Unassembled WGS sequence"/>
</dbReference>
<comment type="function">
    <text evidence="1 14">Converts 2,5-diamino-6-(ribosylamino)-4(3h)-pyrimidinone 5'-phosphate into 5-amino-6-(ribosylamino)-2,4(1h,3h)-pyrimidinedione 5'-phosphate.</text>
</comment>
<evidence type="ECO:0000256" key="14">
    <source>
        <dbReference type="PIRNR" id="PIRNR006769"/>
    </source>
</evidence>
<feature type="binding site" evidence="17">
    <location>
        <position position="43"/>
    </location>
    <ligand>
        <name>Zn(2+)</name>
        <dbReference type="ChEBI" id="CHEBI:29105"/>
        <note>catalytic</note>
    </ligand>
</feature>
<evidence type="ECO:0000256" key="2">
    <source>
        <dbReference type="ARBA" id="ARBA00004882"/>
    </source>
</evidence>
<comment type="similarity">
    <text evidence="4 14">In the N-terminal section; belongs to the cytidine and deoxycytidylate deaminase family.</text>
</comment>
<evidence type="ECO:0000313" key="21">
    <source>
        <dbReference type="Proteomes" id="UP000521379"/>
    </source>
</evidence>
<keyword evidence="9 14" id="KW-0521">NADP</keyword>
<dbReference type="SUPFAM" id="SSF53597">
    <property type="entry name" value="Dihydrofolate reductase-like"/>
    <property type="match status" value="1"/>
</dbReference>
<dbReference type="AlphaFoldDB" id="A0A846TIH4"/>
<feature type="binding site" evidence="16">
    <location>
        <position position="194"/>
    </location>
    <ligand>
        <name>NADP(+)</name>
        <dbReference type="ChEBI" id="CHEBI:58349"/>
    </ligand>
</feature>
<keyword evidence="8 14" id="KW-0862">Zinc</keyword>
<organism evidence="20 21">
    <name type="scientific">Kocuria subflava</name>
    <dbReference type="NCBI Taxonomy" id="1736139"/>
    <lineage>
        <taxon>Bacteria</taxon>
        <taxon>Bacillati</taxon>
        <taxon>Actinomycetota</taxon>
        <taxon>Actinomycetes</taxon>
        <taxon>Micrococcales</taxon>
        <taxon>Micrococcaceae</taxon>
        <taxon>Kocuria</taxon>
    </lineage>
</organism>
<feature type="binding site" evidence="16">
    <location>
        <position position="178"/>
    </location>
    <ligand>
        <name>substrate</name>
    </ligand>
</feature>
<evidence type="ECO:0000256" key="18">
    <source>
        <dbReference type="SAM" id="MobiDB-lite"/>
    </source>
</evidence>
<feature type="binding site" evidence="16">
    <location>
        <begin position="276"/>
        <end position="282"/>
    </location>
    <ligand>
        <name>NADP(+)</name>
        <dbReference type="ChEBI" id="CHEBI:58349"/>
    </ligand>
</feature>